<keyword evidence="5" id="KW-0233">DNA recombination</keyword>
<dbReference type="Pfam" id="PF00239">
    <property type="entry name" value="Resolvase"/>
    <property type="match status" value="1"/>
</dbReference>
<sequence length="188" mass="20897">MKVGYARVSTEDQKLDLQIQALQRAGCTELFTDRGISGSCMQRPGLKRALKTLEPGGALVVWRLDRLGRSLIGLVNLMDSLGKRGVDFVSLTETLDTSCSGGRLVFHMMAALAEFERTLISERTRAGMAAARENGQRLGRPPALSHHELLVAHEAITRRGEDLHEVASRYNVTPRTLKKWLRRKGFSL</sequence>
<evidence type="ECO:0000256" key="1">
    <source>
        <dbReference type="ARBA" id="ARBA00009913"/>
    </source>
</evidence>
<dbReference type="RefSeq" id="WP_303730585.1">
    <property type="nucleotide sequence ID" value="NZ_DULP01000157.1"/>
</dbReference>
<evidence type="ECO:0000256" key="5">
    <source>
        <dbReference type="ARBA" id="ARBA00023172"/>
    </source>
</evidence>
<proteinExistence type="inferred from homology"/>
<comment type="similarity">
    <text evidence="1">Belongs to the site-specific recombinase resolvase family.</text>
</comment>
<evidence type="ECO:0000256" key="2">
    <source>
        <dbReference type="ARBA" id="ARBA00022908"/>
    </source>
</evidence>
<reference evidence="9 10" key="1">
    <citation type="journal article" date="2020" name="Biotechnol. Biofuels">
        <title>New insights from the biogas microbiome by comprehensive genome-resolved metagenomics of nearly 1600 species originating from multiple anaerobic digesters.</title>
        <authorList>
            <person name="Campanaro S."/>
            <person name="Treu L."/>
            <person name="Rodriguez-R L.M."/>
            <person name="Kovalovszki A."/>
            <person name="Ziels R.M."/>
            <person name="Maus I."/>
            <person name="Zhu X."/>
            <person name="Kougias P.G."/>
            <person name="Basile A."/>
            <person name="Luo G."/>
            <person name="Schluter A."/>
            <person name="Konstantinidis K.T."/>
            <person name="Angelidaki I."/>
        </authorList>
    </citation>
    <scope>NUCLEOTIDE SEQUENCE [LARGE SCALE GENOMIC DNA]</scope>
    <source>
        <strain evidence="9">AS04akNAM_125</strain>
    </source>
</reference>
<gene>
    <name evidence="9" type="ORF">GXX24_10530</name>
</gene>
<feature type="active site" description="O-(5'-phospho-DNA)-serine intermediate" evidence="6 7">
    <location>
        <position position="9"/>
    </location>
</feature>
<dbReference type="GO" id="GO:0003677">
    <property type="term" value="F:DNA binding"/>
    <property type="evidence" value="ECO:0007669"/>
    <property type="project" value="UniProtKB-KW"/>
</dbReference>
<dbReference type="GO" id="GO:0015074">
    <property type="term" value="P:DNA integration"/>
    <property type="evidence" value="ECO:0007669"/>
    <property type="project" value="UniProtKB-KW"/>
</dbReference>
<feature type="domain" description="Resolvase/invertase-type recombinase catalytic" evidence="8">
    <location>
        <begin position="1"/>
        <end position="135"/>
    </location>
</feature>
<evidence type="ECO:0000313" key="10">
    <source>
        <dbReference type="Proteomes" id="UP000580830"/>
    </source>
</evidence>
<protein>
    <submittedName>
        <fullName evidence="9">Recombinase family protein</fullName>
    </submittedName>
</protein>
<dbReference type="PROSITE" id="PS00397">
    <property type="entry name" value="RECOMBINASES_1"/>
    <property type="match status" value="1"/>
</dbReference>
<evidence type="ECO:0000256" key="3">
    <source>
        <dbReference type="ARBA" id="ARBA00023100"/>
    </source>
</evidence>
<dbReference type="EMBL" id="DULP01000157">
    <property type="protein sequence ID" value="HHW34557.1"/>
    <property type="molecule type" value="Genomic_DNA"/>
</dbReference>
<name>A0A832PPD8_9RHOB</name>
<dbReference type="GO" id="GO:0000150">
    <property type="term" value="F:DNA strand exchange activity"/>
    <property type="evidence" value="ECO:0007669"/>
    <property type="project" value="UniProtKB-KW"/>
</dbReference>
<dbReference type="PANTHER" id="PTHR30461:SF2">
    <property type="entry name" value="SERINE RECOMBINASE PINE-RELATED"/>
    <property type="match status" value="1"/>
</dbReference>
<dbReference type="SMART" id="SM00857">
    <property type="entry name" value="Resolvase"/>
    <property type="match status" value="1"/>
</dbReference>
<dbReference type="FunFam" id="3.40.50.1390:FF:000001">
    <property type="entry name" value="DNA recombinase"/>
    <property type="match status" value="1"/>
</dbReference>
<dbReference type="CDD" id="cd03768">
    <property type="entry name" value="SR_ResInv"/>
    <property type="match status" value="1"/>
</dbReference>
<dbReference type="Proteomes" id="UP000580830">
    <property type="component" value="Unassembled WGS sequence"/>
</dbReference>
<dbReference type="InterPro" id="IPR006118">
    <property type="entry name" value="Recombinase_CS"/>
</dbReference>
<organism evidence="9 10">
    <name type="scientific">Paracoccus solventivorans</name>
    <dbReference type="NCBI Taxonomy" id="53463"/>
    <lineage>
        <taxon>Bacteria</taxon>
        <taxon>Pseudomonadati</taxon>
        <taxon>Pseudomonadota</taxon>
        <taxon>Alphaproteobacteria</taxon>
        <taxon>Rhodobacterales</taxon>
        <taxon>Paracoccaceae</taxon>
        <taxon>Paracoccus</taxon>
    </lineage>
</organism>
<keyword evidence="3" id="KW-0230">DNA invertase</keyword>
<evidence type="ECO:0000313" key="9">
    <source>
        <dbReference type="EMBL" id="HHW34557.1"/>
    </source>
</evidence>
<dbReference type="InterPro" id="IPR036162">
    <property type="entry name" value="Resolvase-like_N_sf"/>
</dbReference>
<dbReference type="PROSITE" id="PS51736">
    <property type="entry name" value="RECOMBINASES_3"/>
    <property type="match status" value="1"/>
</dbReference>
<dbReference type="SUPFAM" id="SSF53041">
    <property type="entry name" value="Resolvase-like"/>
    <property type="match status" value="1"/>
</dbReference>
<evidence type="ECO:0000256" key="6">
    <source>
        <dbReference type="PIRSR" id="PIRSR606118-50"/>
    </source>
</evidence>
<evidence type="ECO:0000259" key="8">
    <source>
        <dbReference type="PROSITE" id="PS51736"/>
    </source>
</evidence>
<accession>A0A832PPD8</accession>
<dbReference type="InterPro" id="IPR006119">
    <property type="entry name" value="Resolv_N"/>
</dbReference>
<evidence type="ECO:0000256" key="7">
    <source>
        <dbReference type="PROSITE-ProRule" id="PRU10137"/>
    </source>
</evidence>
<keyword evidence="2" id="KW-0229">DNA integration</keyword>
<dbReference type="PANTHER" id="PTHR30461">
    <property type="entry name" value="DNA-INVERTASE FROM LAMBDOID PROPHAGE"/>
    <property type="match status" value="1"/>
</dbReference>
<dbReference type="InterPro" id="IPR050639">
    <property type="entry name" value="SSR_resolvase"/>
</dbReference>
<comment type="caution">
    <text evidence="9">The sequence shown here is derived from an EMBL/GenBank/DDBJ whole genome shotgun (WGS) entry which is preliminary data.</text>
</comment>
<dbReference type="AlphaFoldDB" id="A0A832PPD8"/>
<dbReference type="Gene3D" id="3.40.50.1390">
    <property type="entry name" value="Resolvase, N-terminal catalytic domain"/>
    <property type="match status" value="1"/>
</dbReference>
<keyword evidence="4" id="KW-0238">DNA-binding</keyword>
<evidence type="ECO:0000256" key="4">
    <source>
        <dbReference type="ARBA" id="ARBA00023125"/>
    </source>
</evidence>